<evidence type="ECO:0000256" key="1">
    <source>
        <dbReference type="ARBA" id="ARBA00004162"/>
    </source>
</evidence>
<gene>
    <name evidence="11" type="ORF">G314FT_08320</name>
</gene>
<name>A0ABY5NZ51_9ENTE</name>
<keyword evidence="4" id="KW-0488">Methylation</keyword>
<dbReference type="NCBIfam" id="NF040999">
    <property type="entry name" value="pilin_ComGC"/>
    <property type="match status" value="1"/>
</dbReference>
<dbReference type="InterPro" id="IPR016940">
    <property type="entry name" value="ComGC"/>
</dbReference>
<evidence type="ECO:0000256" key="9">
    <source>
        <dbReference type="ARBA" id="ARBA00043982"/>
    </source>
</evidence>
<sequence>MKLLQKLKKKNDGFTLLEMLIVLLVIAVLIILFVPNLSKQQASINKQGDDALSKVIQTQTEMYYLDNNERPKDLDELVQGGYISKEQKDKAEKIGIKVE</sequence>
<dbReference type="InterPro" id="IPR000983">
    <property type="entry name" value="Bac_GSPG_pilin"/>
</dbReference>
<dbReference type="NCBIfam" id="TIGR02532">
    <property type="entry name" value="IV_pilin_GFxxxE"/>
    <property type="match status" value="1"/>
</dbReference>
<evidence type="ECO:0000256" key="3">
    <source>
        <dbReference type="ARBA" id="ARBA00022475"/>
    </source>
</evidence>
<keyword evidence="5 10" id="KW-0812">Transmembrane</keyword>
<organism evidence="11 12">
    <name type="scientific">Vagococcus luciliae</name>
    <dbReference type="NCBI Taxonomy" id="2920380"/>
    <lineage>
        <taxon>Bacteria</taxon>
        <taxon>Bacillati</taxon>
        <taxon>Bacillota</taxon>
        <taxon>Bacilli</taxon>
        <taxon>Lactobacillales</taxon>
        <taxon>Enterococcaceae</taxon>
        <taxon>Vagococcus</taxon>
    </lineage>
</organism>
<evidence type="ECO:0000313" key="11">
    <source>
        <dbReference type="EMBL" id="UUV98678.1"/>
    </source>
</evidence>
<accession>A0ABY5NZ51</accession>
<comment type="subcellular location">
    <subcellularLocation>
        <location evidence="1">Cell membrane</location>
        <topology evidence="1">Single-pass membrane protein</topology>
    </subcellularLocation>
    <subcellularLocation>
        <location evidence="2">Cell surface</location>
    </subcellularLocation>
</comment>
<comment type="similarity">
    <text evidence="9">Belongs to the ComGC family.</text>
</comment>
<evidence type="ECO:0000256" key="5">
    <source>
        <dbReference type="ARBA" id="ARBA00022692"/>
    </source>
</evidence>
<evidence type="ECO:0000256" key="10">
    <source>
        <dbReference type="SAM" id="Phobius"/>
    </source>
</evidence>
<keyword evidence="8" id="KW-0178">Competence</keyword>
<keyword evidence="3" id="KW-1003">Cell membrane</keyword>
<dbReference type="Pfam" id="PF07963">
    <property type="entry name" value="N_methyl"/>
    <property type="match status" value="1"/>
</dbReference>
<evidence type="ECO:0000313" key="12">
    <source>
        <dbReference type="Proteomes" id="UP001058273"/>
    </source>
</evidence>
<evidence type="ECO:0000256" key="4">
    <source>
        <dbReference type="ARBA" id="ARBA00022481"/>
    </source>
</evidence>
<protein>
    <recommendedName>
        <fullName evidence="13">Competence protein ComGC</fullName>
    </recommendedName>
</protein>
<evidence type="ECO:0000256" key="2">
    <source>
        <dbReference type="ARBA" id="ARBA00004241"/>
    </source>
</evidence>
<dbReference type="SUPFAM" id="SSF54523">
    <property type="entry name" value="Pili subunits"/>
    <property type="match status" value="1"/>
</dbReference>
<dbReference type="InterPro" id="IPR012902">
    <property type="entry name" value="N_methyl_site"/>
</dbReference>
<keyword evidence="6 10" id="KW-1133">Transmembrane helix</keyword>
<dbReference type="Proteomes" id="UP001058273">
    <property type="component" value="Chromosome"/>
</dbReference>
<proteinExistence type="inferred from homology"/>
<evidence type="ECO:0000256" key="7">
    <source>
        <dbReference type="ARBA" id="ARBA00023136"/>
    </source>
</evidence>
<dbReference type="PRINTS" id="PR00813">
    <property type="entry name" value="BCTERIALGSPG"/>
</dbReference>
<reference evidence="11" key="1">
    <citation type="submission" date="2022-08" db="EMBL/GenBank/DDBJ databases">
        <title>Genome sequence of Vagococcus luciliae DSM 112651.</title>
        <authorList>
            <person name="Juan G."/>
            <person name="Anja P."/>
            <person name="Rolf D."/>
            <person name="Kampfer P."/>
            <person name="Vilcinskas A."/>
        </authorList>
    </citation>
    <scope>NUCLEOTIDE SEQUENCE</scope>
    <source>
        <strain evidence="11">G314FT</strain>
    </source>
</reference>
<dbReference type="EMBL" id="CP102451">
    <property type="protein sequence ID" value="UUV98678.1"/>
    <property type="molecule type" value="Genomic_DNA"/>
</dbReference>
<keyword evidence="7 10" id="KW-0472">Membrane</keyword>
<evidence type="ECO:0000256" key="8">
    <source>
        <dbReference type="ARBA" id="ARBA00023287"/>
    </source>
</evidence>
<dbReference type="Gene3D" id="3.30.700.10">
    <property type="entry name" value="Glycoprotein, Type 4 Pilin"/>
    <property type="match status" value="1"/>
</dbReference>
<evidence type="ECO:0008006" key="13">
    <source>
        <dbReference type="Google" id="ProtNLM"/>
    </source>
</evidence>
<keyword evidence="12" id="KW-1185">Reference proteome</keyword>
<feature type="transmembrane region" description="Helical" evidence="10">
    <location>
        <begin position="12"/>
        <end position="34"/>
    </location>
</feature>
<dbReference type="PIRSF" id="PIRSF029928">
    <property type="entry name" value="Late_competence_ComGC"/>
    <property type="match status" value="1"/>
</dbReference>
<dbReference type="InterPro" id="IPR045584">
    <property type="entry name" value="Pilin-like"/>
</dbReference>
<evidence type="ECO:0000256" key="6">
    <source>
        <dbReference type="ARBA" id="ARBA00022989"/>
    </source>
</evidence>
<reference evidence="11" key="2">
    <citation type="submission" date="2022-08" db="EMBL/GenBank/DDBJ databases">
        <authorList>
            <person name="Poehlein A."/>
            <person name="Guzman J."/>
            <person name="Daniel R."/>
            <person name="Vilcinskas A."/>
        </authorList>
    </citation>
    <scope>NUCLEOTIDE SEQUENCE</scope>
    <source>
        <strain evidence="11">G314FT</strain>
    </source>
</reference>